<reference evidence="9 10" key="1">
    <citation type="submission" date="2024-04" db="EMBL/GenBank/DDBJ databases">
        <authorList>
            <person name="Rising A."/>
            <person name="Reimegard J."/>
            <person name="Sonavane S."/>
            <person name="Akerstrom W."/>
            <person name="Nylinder S."/>
            <person name="Hedman E."/>
            <person name="Kallberg Y."/>
        </authorList>
    </citation>
    <scope>NUCLEOTIDE SEQUENCE [LARGE SCALE GENOMIC DNA]</scope>
</reference>
<dbReference type="NCBIfam" id="TIGR01494">
    <property type="entry name" value="ATPase_P-type"/>
    <property type="match status" value="1"/>
</dbReference>
<dbReference type="InterPro" id="IPR023214">
    <property type="entry name" value="HAD_sf"/>
</dbReference>
<dbReference type="GO" id="GO:0046872">
    <property type="term" value="F:metal ion binding"/>
    <property type="evidence" value="ECO:0007669"/>
    <property type="project" value="UniProtKB-KW"/>
</dbReference>
<sequence>MALMMINENSLDNTREAIRRHMQDFGDLLRKEHDVALIIDGKTLKYALSSDVRRDFVDIALSCKSVICCRVSPMQKAEIVEMVHLATKMVTLAIGDGANDVAMIQAAHVGIGISGVEGLQAACASDYSIAQFRYLTRLLFVHGAWSHARLCKLILYSFHKNICLYVIELWFAIVSGWSGQTLFERWTIGLYNVIFTAAPPLAIGLFDRTCSAETMLKFPAMYKSSQSSEFFNVHVFWVWIFDSIAHSVLLFWLTYLSVDNDIVWSNGRDGGYLVFGNMVYTFVVVTVCLKAGLEMNAWTWLTHLAIWGSIASWFIFLWGYSNFWPTLPIAADMVGMDHMLLSSAVFWMGLVIIPFIALVGDFTFKVIRRTACKSLAEAVRESEIANTDPANVIVLATKQRLTETARLLKNVFRRPSSHVSAVPLEMELQHGFAFSQEEHGAVPQSELIRAYDTTKTKPQGV</sequence>
<dbReference type="SUPFAM" id="SSF56784">
    <property type="entry name" value="HAD-like"/>
    <property type="match status" value="1"/>
</dbReference>
<comment type="caution">
    <text evidence="9">The sequence shown here is derived from an EMBL/GenBank/DDBJ whole genome shotgun (WGS) entry which is preliminary data.</text>
</comment>
<dbReference type="InterPro" id="IPR032630">
    <property type="entry name" value="P_typ_ATPase_c"/>
</dbReference>
<keyword evidence="10" id="KW-1185">Reference proteome</keyword>
<dbReference type="Proteomes" id="UP001497382">
    <property type="component" value="Unassembled WGS sequence"/>
</dbReference>
<keyword evidence="4" id="KW-0460">Magnesium</keyword>
<dbReference type="InterPro" id="IPR001757">
    <property type="entry name" value="P_typ_ATPase"/>
</dbReference>
<keyword evidence="2 7" id="KW-0812">Transmembrane</keyword>
<evidence type="ECO:0000256" key="2">
    <source>
        <dbReference type="ARBA" id="ARBA00022692"/>
    </source>
</evidence>
<evidence type="ECO:0000256" key="6">
    <source>
        <dbReference type="ARBA" id="ARBA00023136"/>
    </source>
</evidence>
<feature type="transmembrane region" description="Helical" evidence="7">
    <location>
        <begin position="272"/>
        <end position="293"/>
    </location>
</feature>
<dbReference type="EMBL" id="CAXIEN010000161">
    <property type="protein sequence ID" value="CAL1282941.1"/>
    <property type="molecule type" value="Genomic_DNA"/>
</dbReference>
<evidence type="ECO:0000259" key="8">
    <source>
        <dbReference type="Pfam" id="PF16212"/>
    </source>
</evidence>
<feature type="transmembrane region" description="Helical" evidence="7">
    <location>
        <begin position="230"/>
        <end position="252"/>
    </location>
</feature>
<comment type="subcellular location">
    <subcellularLocation>
        <location evidence="1">Membrane</location>
        <topology evidence="1">Multi-pass membrane protein</topology>
    </subcellularLocation>
</comment>
<feature type="domain" description="P-type ATPase C-terminal" evidence="8">
    <location>
        <begin position="122"/>
        <end position="371"/>
    </location>
</feature>
<feature type="transmembrane region" description="Helical" evidence="7">
    <location>
        <begin position="340"/>
        <end position="359"/>
    </location>
</feature>
<keyword evidence="3" id="KW-0479">Metal-binding</keyword>
<dbReference type="AlphaFoldDB" id="A0AAV2AGD9"/>
<evidence type="ECO:0000256" key="3">
    <source>
        <dbReference type="ARBA" id="ARBA00022723"/>
    </source>
</evidence>
<evidence type="ECO:0000256" key="1">
    <source>
        <dbReference type="ARBA" id="ARBA00004141"/>
    </source>
</evidence>
<dbReference type="InterPro" id="IPR023298">
    <property type="entry name" value="ATPase_P-typ_TM_dom_sf"/>
</dbReference>
<dbReference type="GO" id="GO:0005802">
    <property type="term" value="C:trans-Golgi network"/>
    <property type="evidence" value="ECO:0007669"/>
    <property type="project" value="TreeGrafter"/>
</dbReference>
<gene>
    <name evidence="9" type="ORF">LARSCL_LOCUS12323</name>
</gene>
<dbReference type="Gene3D" id="3.40.50.1000">
    <property type="entry name" value="HAD superfamily/HAD-like"/>
    <property type="match status" value="1"/>
</dbReference>
<name>A0AAV2AGD9_9ARAC</name>
<evidence type="ECO:0000313" key="10">
    <source>
        <dbReference type="Proteomes" id="UP001497382"/>
    </source>
</evidence>
<dbReference type="InterPro" id="IPR036412">
    <property type="entry name" value="HAD-like_sf"/>
</dbReference>
<dbReference type="GO" id="GO:0045332">
    <property type="term" value="P:phospholipid translocation"/>
    <property type="evidence" value="ECO:0007669"/>
    <property type="project" value="TreeGrafter"/>
</dbReference>
<feature type="transmembrane region" description="Helical" evidence="7">
    <location>
        <begin position="162"/>
        <end position="183"/>
    </location>
</feature>
<dbReference type="GO" id="GO:0140326">
    <property type="term" value="F:ATPase-coupled intramembrane lipid transporter activity"/>
    <property type="evidence" value="ECO:0007669"/>
    <property type="project" value="TreeGrafter"/>
</dbReference>
<organism evidence="9 10">
    <name type="scientific">Larinioides sclopetarius</name>
    <dbReference type="NCBI Taxonomy" id="280406"/>
    <lineage>
        <taxon>Eukaryota</taxon>
        <taxon>Metazoa</taxon>
        <taxon>Ecdysozoa</taxon>
        <taxon>Arthropoda</taxon>
        <taxon>Chelicerata</taxon>
        <taxon>Arachnida</taxon>
        <taxon>Araneae</taxon>
        <taxon>Araneomorphae</taxon>
        <taxon>Entelegynae</taxon>
        <taxon>Araneoidea</taxon>
        <taxon>Araneidae</taxon>
        <taxon>Larinioides</taxon>
    </lineage>
</organism>
<dbReference type="GO" id="GO:0016887">
    <property type="term" value="F:ATP hydrolysis activity"/>
    <property type="evidence" value="ECO:0007669"/>
    <property type="project" value="InterPro"/>
</dbReference>
<feature type="transmembrane region" description="Helical" evidence="7">
    <location>
        <begin position="189"/>
        <end position="209"/>
    </location>
</feature>
<dbReference type="Pfam" id="PF16212">
    <property type="entry name" value="PhoLip_ATPase_C"/>
    <property type="match status" value="1"/>
</dbReference>
<keyword evidence="6 7" id="KW-0472">Membrane</keyword>
<accession>A0AAV2AGD9</accession>
<dbReference type="SUPFAM" id="SSF81665">
    <property type="entry name" value="Calcium ATPase, transmembrane domain M"/>
    <property type="match status" value="1"/>
</dbReference>
<keyword evidence="5 7" id="KW-1133">Transmembrane helix</keyword>
<evidence type="ECO:0000256" key="7">
    <source>
        <dbReference type="SAM" id="Phobius"/>
    </source>
</evidence>
<protein>
    <recommendedName>
        <fullName evidence="8">P-type ATPase C-terminal domain-containing protein</fullName>
    </recommendedName>
</protein>
<dbReference type="GO" id="GO:0005886">
    <property type="term" value="C:plasma membrane"/>
    <property type="evidence" value="ECO:0007669"/>
    <property type="project" value="TreeGrafter"/>
</dbReference>
<dbReference type="PANTHER" id="PTHR24092">
    <property type="entry name" value="PROBABLE PHOSPHOLIPID-TRANSPORTING ATPASE"/>
    <property type="match status" value="1"/>
</dbReference>
<feature type="transmembrane region" description="Helical" evidence="7">
    <location>
        <begin position="300"/>
        <end position="320"/>
    </location>
</feature>
<evidence type="ECO:0000313" key="9">
    <source>
        <dbReference type="EMBL" id="CAL1282941.1"/>
    </source>
</evidence>
<evidence type="ECO:0000256" key="5">
    <source>
        <dbReference type="ARBA" id="ARBA00022989"/>
    </source>
</evidence>
<evidence type="ECO:0000256" key="4">
    <source>
        <dbReference type="ARBA" id="ARBA00022842"/>
    </source>
</evidence>
<proteinExistence type="predicted"/>
<dbReference type="PANTHER" id="PTHR24092:SF150">
    <property type="entry name" value="PHOSPHOLIPID-TRANSPORTING ATPASE"/>
    <property type="match status" value="1"/>
</dbReference>
<dbReference type="GO" id="GO:0005524">
    <property type="term" value="F:ATP binding"/>
    <property type="evidence" value="ECO:0007669"/>
    <property type="project" value="InterPro"/>
</dbReference>